<evidence type="ECO:0000256" key="2">
    <source>
        <dbReference type="ARBA" id="ARBA00022722"/>
    </source>
</evidence>
<evidence type="ECO:0000313" key="9">
    <source>
        <dbReference type="Proteomes" id="UP000581206"/>
    </source>
</evidence>
<evidence type="ECO:0000256" key="6">
    <source>
        <dbReference type="HAMAP-Rule" id="MF_00265"/>
    </source>
</evidence>
<gene>
    <name evidence="6" type="primary">vapC</name>
    <name evidence="8" type="ORF">HGA03_14795</name>
</gene>
<comment type="caution">
    <text evidence="8">The sequence shown here is derived from an EMBL/GenBank/DDBJ whole genome shotgun (WGS) entry which is preliminary data.</text>
</comment>
<accession>A0A7X6KXC4</accession>
<keyword evidence="9" id="KW-1185">Reference proteome</keyword>
<dbReference type="InterPro" id="IPR002716">
    <property type="entry name" value="PIN_dom"/>
</dbReference>
<name>A0A7X6KXC4_9CELL</name>
<evidence type="ECO:0000256" key="4">
    <source>
        <dbReference type="ARBA" id="ARBA00022801"/>
    </source>
</evidence>
<dbReference type="SUPFAM" id="SSF88723">
    <property type="entry name" value="PIN domain-like"/>
    <property type="match status" value="1"/>
</dbReference>
<keyword evidence="6" id="KW-0800">Toxin</keyword>
<dbReference type="EMBL" id="JAAXOX010000010">
    <property type="protein sequence ID" value="NKY23937.1"/>
    <property type="molecule type" value="Genomic_DNA"/>
</dbReference>
<keyword evidence="1 6" id="KW-1277">Toxin-antitoxin system</keyword>
<evidence type="ECO:0000256" key="3">
    <source>
        <dbReference type="ARBA" id="ARBA00022723"/>
    </source>
</evidence>
<protein>
    <recommendedName>
        <fullName evidence="6">Ribonuclease VapC</fullName>
        <shortName evidence="6">RNase VapC</shortName>
        <ecNumber evidence="6">3.1.-.-</ecNumber>
    </recommendedName>
    <alternativeName>
        <fullName evidence="6">Toxin VapC</fullName>
    </alternativeName>
</protein>
<dbReference type="AlphaFoldDB" id="A0A7X6KXC4"/>
<dbReference type="EC" id="3.1.-.-" evidence="6"/>
<keyword evidence="2 6" id="KW-0540">Nuclease</keyword>
<keyword evidence="4 6" id="KW-0378">Hydrolase</keyword>
<comment type="function">
    <text evidence="6">Toxic component of a toxin-antitoxin (TA) system. An RNase.</text>
</comment>
<dbReference type="RefSeq" id="WP_168631066.1">
    <property type="nucleotide sequence ID" value="NZ_BONL01000005.1"/>
</dbReference>
<dbReference type="Gene3D" id="3.40.50.1010">
    <property type="entry name" value="5'-nuclease"/>
    <property type="match status" value="1"/>
</dbReference>
<keyword evidence="3 6" id="KW-0479">Metal-binding</keyword>
<sequence>MAAVIVADANVVIAATNPADAHHERARAILLEDGGDGVVLHSLTMAEVLVGPARAGEQDRAYTAFAAAGIRSSSATDPGPTVLALVRASAGLKMPDACVLATAEHLSVPLATFDARLAREATARGATVIGAA</sequence>
<proteinExistence type="inferred from homology"/>
<feature type="binding site" evidence="6">
    <location>
        <position position="8"/>
    </location>
    <ligand>
        <name>Mg(2+)</name>
        <dbReference type="ChEBI" id="CHEBI:18420"/>
    </ligand>
</feature>
<keyword evidence="5 6" id="KW-0460">Magnesium</keyword>
<feature type="domain" description="PIN" evidence="7">
    <location>
        <begin position="5"/>
        <end position="119"/>
    </location>
</feature>
<comment type="similarity">
    <text evidence="6">Belongs to the PINc/VapC protein family.</text>
</comment>
<dbReference type="HAMAP" id="MF_00265">
    <property type="entry name" value="VapC_Nob1"/>
    <property type="match status" value="1"/>
</dbReference>
<dbReference type="InterPro" id="IPR022907">
    <property type="entry name" value="VapC_family"/>
</dbReference>
<evidence type="ECO:0000256" key="5">
    <source>
        <dbReference type="ARBA" id="ARBA00022842"/>
    </source>
</evidence>
<reference evidence="8 9" key="1">
    <citation type="submission" date="2020-04" db="EMBL/GenBank/DDBJ databases">
        <title>MicrobeNet Type strains.</title>
        <authorList>
            <person name="Nicholson A.C."/>
        </authorList>
    </citation>
    <scope>NUCLEOTIDE SEQUENCE [LARGE SCALE GENOMIC DNA]</scope>
    <source>
        <strain evidence="8 9">ATCC BAA-788</strain>
    </source>
</reference>
<dbReference type="GO" id="GO:0090729">
    <property type="term" value="F:toxin activity"/>
    <property type="evidence" value="ECO:0007669"/>
    <property type="project" value="UniProtKB-KW"/>
</dbReference>
<evidence type="ECO:0000259" key="7">
    <source>
        <dbReference type="Pfam" id="PF01850"/>
    </source>
</evidence>
<evidence type="ECO:0000256" key="1">
    <source>
        <dbReference type="ARBA" id="ARBA00022649"/>
    </source>
</evidence>
<feature type="binding site" evidence="6">
    <location>
        <position position="96"/>
    </location>
    <ligand>
        <name>Mg(2+)</name>
        <dbReference type="ChEBI" id="CHEBI:18420"/>
    </ligand>
</feature>
<dbReference type="GO" id="GO:0000287">
    <property type="term" value="F:magnesium ion binding"/>
    <property type="evidence" value="ECO:0007669"/>
    <property type="project" value="UniProtKB-UniRule"/>
</dbReference>
<evidence type="ECO:0000313" key="8">
    <source>
        <dbReference type="EMBL" id="NKY23937.1"/>
    </source>
</evidence>
<dbReference type="GO" id="GO:0004540">
    <property type="term" value="F:RNA nuclease activity"/>
    <property type="evidence" value="ECO:0007669"/>
    <property type="project" value="InterPro"/>
</dbReference>
<dbReference type="GO" id="GO:0016787">
    <property type="term" value="F:hydrolase activity"/>
    <property type="evidence" value="ECO:0007669"/>
    <property type="project" value="UniProtKB-KW"/>
</dbReference>
<dbReference type="InterPro" id="IPR029060">
    <property type="entry name" value="PIN-like_dom_sf"/>
</dbReference>
<organism evidence="8 9">
    <name type="scientific">Cellulomonas denverensis</name>
    <dbReference type="NCBI Taxonomy" id="264297"/>
    <lineage>
        <taxon>Bacteria</taxon>
        <taxon>Bacillati</taxon>
        <taxon>Actinomycetota</taxon>
        <taxon>Actinomycetes</taxon>
        <taxon>Micrococcales</taxon>
        <taxon>Cellulomonadaceae</taxon>
        <taxon>Cellulomonas</taxon>
    </lineage>
</organism>
<dbReference type="Proteomes" id="UP000581206">
    <property type="component" value="Unassembled WGS sequence"/>
</dbReference>
<dbReference type="Pfam" id="PF01850">
    <property type="entry name" value="PIN"/>
    <property type="match status" value="1"/>
</dbReference>
<comment type="cofactor">
    <cofactor evidence="6">
        <name>Mg(2+)</name>
        <dbReference type="ChEBI" id="CHEBI:18420"/>
    </cofactor>
</comment>